<organism evidence="9 10">
    <name type="scientific">Methylotenera oryzisoli</name>
    <dbReference type="NCBI Taxonomy" id="2080758"/>
    <lineage>
        <taxon>Bacteria</taxon>
        <taxon>Pseudomonadati</taxon>
        <taxon>Pseudomonadota</taxon>
        <taxon>Betaproteobacteria</taxon>
        <taxon>Nitrosomonadales</taxon>
        <taxon>Methylophilaceae</taxon>
        <taxon>Methylotenera</taxon>
    </lineage>
</organism>
<evidence type="ECO:0000259" key="8">
    <source>
        <dbReference type="PROSITE" id="PS51462"/>
    </source>
</evidence>
<evidence type="ECO:0000256" key="2">
    <source>
        <dbReference type="ARBA" id="ARBA00001946"/>
    </source>
</evidence>
<dbReference type="AlphaFoldDB" id="A0A4Y9VQ88"/>
<dbReference type="Pfam" id="PF00293">
    <property type="entry name" value="NUDIX"/>
    <property type="match status" value="1"/>
</dbReference>
<dbReference type="InterPro" id="IPR000086">
    <property type="entry name" value="NUDIX_hydrolase_dom"/>
</dbReference>
<sequence>MDLTEHCISTEDLAQGDFLCVKRDQVRLPNGNISQREYVTHPGAVVVVAVLASGNIVFERQFRYPLHQVFIELPAGKIDANEATLQTGQRELLEETGYIAKDWVKLGEQHPCIGYSNEVIHIYLARDLTAGTSQCDEDEALEIFDLSLADAIQLVLQGEITDSKTIVALFLAERYIQQHE</sequence>
<dbReference type="PANTHER" id="PTHR11839">
    <property type="entry name" value="UDP/ADP-SUGAR PYROPHOSPHATASE"/>
    <property type="match status" value="1"/>
</dbReference>
<evidence type="ECO:0000256" key="4">
    <source>
        <dbReference type="ARBA" id="ARBA00016377"/>
    </source>
</evidence>
<comment type="similarity">
    <text evidence="3">Belongs to the Nudix hydrolase family. NudK subfamily.</text>
</comment>
<dbReference type="InterPro" id="IPR015797">
    <property type="entry name" value="NUDIX_hydrolase-like_dom_sf"/>
</dbReference>
<evidence type="ECO:0000256" key="6">
    <source>
        <dbReference type="ARBA" id="ARBA00032162"/>
    </source>
</evidence>
<dbReference type="SUPFAM" id="SSF55811">
    <property type="entry name" value="Nudix"/>
    <property type="match status" value="1"/>
</dbReference>
<evidence type="ECO:0000256" key="7">
    <source>
        <dbReference type="ARBA" id="ARBA00032272"/>
    </source>
</evidence>
<comment type="cofactor">
    <cofactor evidence="2">
        <name>Mg(2+)</name>
        <dbReference type="ChEBI" id="CHEBI:18420"/>
    </cofactor>
</comment>
<dbReference type="GO" id="GO:0019693">
    <property type="term" value="P:ribose phosphate metabolic process"/>
    <property type="evidence" value="ECO:0007669"/>
    <property type="project" value="TreeGrafter"/>
</dbReference>
<comment type="catalytic activity">
    <reaction evidence="1">
        <text>GDP-alpha-D-mannose + H2O = alpha-D-mannose 1-phosphate + GMP + 2 H(+)</text>
        <dbReference type="Rhea" id="RHEA:27978"/>
        <dbReference type="ChEBI" id="CHEBI:15377"/>
        <dbReference type="ChEBI" id="CHEBI:15378"/>
        <dbReference type="ChEBI" id="CHEBI:57527"/>
        <dbReference type="ChEBI" id="CHEBI:58115"/>
        <dbReference type="ChEBI" id="CHEBI:58409"/>
    </reaction>
</comment>
<dbReference type="PROSITE" id="PS51462">
    <property type="entry name" value="NUDIX"/>
    <property type="match status" value="1"/>
</dbReference>
<evidence type="ECO:0000256" key="5">
    <source>
        <dbReference type="ARBA" id="ARBA00022801"/>
    </source>
</evidence>
<keyword evidence="10" id="KW-1185">Reference proteome</keyword>
<proteinExistence type="inferred from homology"/>
<accession>A0A4Y9VQ88</accession>
<evidence type="ECO:0000313" key="10">
    <source>
        <dbReference type="Proteomes" id="UP000297706"/>
    </source>
</evidence>
<dbReference type="GO" id="GO:0005829">
    <property type="term" value="C:cytosol"/>
    <property type="evidence" value="ECO:0007669"/>
    <property type="project" value="TreeGrafter"/>
</dbReference>
<dbReference type="Proteomes" id="UP000297706">
    <property type="component" value="Unassembled WGS sequence"/>
</dbReference>
<dbReference type="GO" id="GO:0006753">
    <property type="term" value="P:nucleoside phosphate metabolic process"/>
    <property type="evidence" value="ECO:0007669"/>
    <property type="project" value="TreeGrafter"/>
</dbReference>
<dbReference type="GO" id="GO:0016787">
    <property type="term" value="F:hydrolase activity"/>
    <property type="evidence" value="ECO:0007669"/>
    <property type="project" value="UniProtKB-KW"/>
</dbReference>
<gene>
    <name evidence="9" type="ORF">C3Y98_09115</name>
</gene>
<dbReference type="RefSeq" id="WP_135278280.1">
    <property type="nucleotide sequence ID" value="NZ_PQVH01000011.1"/>
</dbReference>
<dbReference type="OrthoDB" id="9806150at2"/>
<feature type="domain" description="Nudix hydrolase" evidence="8">
    <location>
        <begin position="39"/>
        <end position="173"/>
    </location>
</feature>
<evidence type="ECO:0000256" key="1">
    <source>
        <dbReference type="ARBA" id="ARBA00000847"/>
    </source>
</evidence>
<protein>
    <recommendedName>
        <fullName evidence="4">GDP-mannose pyrophosphatase</fullName>
    </recommendedName>
    <alternativeName>
        <fullName evidence="6">GDP-mannose hydrolase</fullName>
    </alternativeName>
    <alternativeName>
        <fullName evidence="7">GDPMK</fullName>
    </alternativeName>
</protein>
<evidence type="ECO:0000313" key="9">
    <source>
        <dbReference type="EMBL" id="TFW70822.1"/>
    </source>
</evidence>
<keyword evidence="5 9" id="KW-0378">Hydrolase</keyword>
<dbReference type="PANTHER" id="PTHR11839:SF18">
    <property type="entry name" value="NUDIX HYDROLASE DOMAIN-CONTAINING PROTEIN"/>
    <property type="match status" value="1"/>
</dbReference>
<dbReference type="Gene3D" id="3.90.79.10">
    <property type="entry name" value="Nucleoside Triphosphate Pyrophosphohydrolase"/>
    <property type="match status" value="1"/>
</dbReference>
<name>A0A4Y9VQ88_9PROT</name>
<reference evidence="9 10" key="1">
    <citation type="submission" date="2018-02" db="EMBL/GenBank/DDBJ databases">
        <title>A novel lanthanide dependent methylotroph, Methylotenera sp. La3113.</title>
        <authorList>
            <person name="Lv H."/>
            <person name="Tani A."/>
        </authorList>
    </citation>
    <scope>NUCLEOTIDE SEQUENCE [LARGE SCALE GENOMIC DNA]</scope>
    <source>
        <strain evidence="9 10">La3113</strain>
    </source>
</reference>
<evidence type="ECO:0000256" key="3">
    <source>
        <dbReference type="ARBA" id="ARBA00007275"/>
    </source>
</evidence>
<comment type="caution">
    <text evidence="9">The sequence shown here is derived from an EMBL/GenBank/DDBJ whole genome shotgun (WGS) entry which is preliminary data.</text>
</comment>
<dbReference type="EMBL" id="PQVH01000011">
    <property type="protein sequence ID" value="TFW70822.1"/>
    <property type="molecule type" value="Genomic_DNA"/>
</dbReference>